<sequence>MYFAFMRTKQPERIREVLNMVYVDKQSVDADLVASIENPANDPAAPEVFYLVSNTVGPTVYVDSLLAQLRVPLLLLWGDRDPWITPARVGGGGGGVAAAQRVMDLYPSAVKVGLDSGHCPHDDTPEAANAALIGWLNGLPKEQQQAPAASAAAAAAAAAPGTA</sequence>
<dbReference type="EMBL" id="PGGS01002238">
    <property type="protein sequence ID" value="PNG99731.1"/>
    <property type="molecule type" value="Genomic_DNA"/>
</dbReference>
<proteinExistence type="predicted"/>
<name>A0A2J7ZHJ1_9CHLO</name>
<reference evidence="1 2" key="1">
    <citation type="journal article" date="2017" name="Mol. Biol. Evol.">
        <title>The 4-celled Tetrabaena socialis nuclear genome reveals the essential components for genetic control of cell number at the origin of multicellularity in the volvocine lineage.</title>
        <authorList>
            <person name="Featherston J."/>
            <person name="Arakaki Y."/>
            <person name="Hanschen E.R."/>
            <person name="Ferris P.J."/>
            <person name="Michod R.E."/>
            <person name="Olson B.J.S.C."/>
            <person name="Nozaki H."/>
            <person name="Durand P.M."/>
        </authorList>
    </citation>
    <scope>NUCLEOTIDE SEQUENCE [LARGE SCALE GENOMIC DNA]</scope>
    <source>
        <strain evidence="1 2">NIES-571</strain>
    </source>
</reference>
<dbReference type="PANTHER" id="PTHR46438:SF2">
    <property type="entry name" value="ALPHA_BETA-HYDROLASES SUPERFAMILY PROTEIN"/>
    <property type="match status" value="1"/>
</dbReference>
<dbReference type="GO" id="GO:0009507">
    <property type="term" value="C:chloroplast"/>
    <property type="evidence" value="ECO:0007669"/>
    <property type="project" value="TreeGrafter"/>
</dbReference>
<dbReference type="InterPro" id="IPR029058">
    <property type="entry name" value="AB_hydrolase_fold"/>
</dbReference>
<evidence type="ECO:0008006" key="3">
    <source>
        <dbReference type="Google" id="ProtNLM"/>
    </source>
</evidence>
<organism evidence="1 2">
    <name type="scientific">Tetrabaena socialis</name>
    <dbReference type="NCBI Taxonomy" id="47790"/>
    <lineage>
        <taxon>Eukaryota</taxon>
        <taxon>Viridiplantae</taxon>
        <taxon>Chlorophyta</taxon>
        <taxon>core chlorophytes</taxon>
        <taxon>Chlorophyceae</taxon>
        <taxon>CS clade</taxon>
        <taxon>Chlamydomonadales</taxon>
        <taxon>Tetrabaenaceae</taxon>
        <taxon>Tetrabaena</taxon>
    </lineage>
</organism>
<comment type="caution">
    <text evidence="1">The sequence shown here is derived from an EMBL/GenBank/DDBJ whole genome shotgun (WGS) entry which is preliminary data.</text>
</comment>
<dbReference type="PANTHER" id="PTHR46438">
    <property type="entry name" value="ALPHA/BETA-HYDROLASES SUPERFAMILY PROTEIN"/>
    <property type="match status" value="1"/>
</dbReference>
<dbReference type="OrthoDB" id="408373at2759"/>
<dbReference type="AlphaFoldDB" id="A0A2J7ZHJ1"/>
<dbReference type="SUPFAM" id="SSF53474">
    <property type="entry name" value="alpha/beta-Hydrolases"/>
    <property type="match status" value="1"/>
</dbReference>
<gene>
    <name evidence="1" type="ORF">TSOC_014486</name>
</gene>
<evidence type="ECO:0000313" key="1">
    <source>
        <dbReference type="EMBL" id="PNG99731.1"/>
    </source>
</evidence>
<protein>
    <recommendedName>
        <fullName evidence="3">AB hydrolase-1 domain-containing protein</fullName>
    </recommendedName>
</protein>
<dbReference type="Proteomes" id="UP000236333">
    <property type="component" value="Unassembled WGS sequence"/>
</dbReference>
<dbReference type="Gene3D" id="3.40.50.1820">
    <property type="entry name" value="alpha/beta hydrolase"/>
    <property type="match status" value="1"/>
</dbReference>
<accession>A0A2J7ZHJ1</accession>
<keyword evidence="2" id="KW-1185">Reference proteome</keyword>
<evidence type="ECO:0000313" key="2">
    <source>
        <dbReference type="Proteomes" id="UP000236333"/>
    </source>
</evidence>